<name>A0AA39LYV2_9BILA</name>
<keyword evidence="2" id="KW-1185">Reference proteome</keyword>
<evidence type="ECO:0000313" key="2">
    <source>
        <dbReference type="Proteomes" id="UP001175271"/>
    </source>
</evidence>
<dbReference type="EMBL" id="JAUCMV010000002">
    <property type="protein sequence ID" value="KAK0415336.1"/>
    <property type="molecule type" value="Genomic_DNA"/>
</dbReference>
<dbReference type="Proteomes" id="UP001175271">
    <property type="component" value="Unassembled WGS sequence"/>
</dbReference>
<evidence type="ECO:0000313" key="1">
    <source>
        <dbReference type="EMBL" id="KAK0415336.1"/>
    </source>
</evidence>
<organism evidence="1 2">
    <name type="scientific">Steinernema hermaphroditum</name>
    <dbReference type="NCBI Taxonomy" id="289476"/>
    <lineage>
        <taxon>Eukaryota</taxon>
        <taxon>Metazoa</taxon>
        <taxon>Ecdysozoa</taxon>
        <taxon>Nematoda</taxon>
        <taxon>Chromadorea</taxon>
        <taxon>Rhabditida</taxon>
        <taxon>Tylenchina</taxon>
        <taxon>Panagrolaimomorpha</taxon>
        <taxon>Strongyloidoidea</taxon>
        <taxon>Steinernematidae</taxon>
        <taxon>Steinernema</taxon>
    </lineage>
</organism>
<reference evidence="1" key="1">
    <citation type="submission" date="2023-06" db="EMBL/GenBank/DDBJ databases">
        <title>Genomic analysis of the entomopathogenic nematode Steinernema hermaphroditum.</title>
        <authorList>
            <person name="Schwarz E.M."/>
            <person name="Heppert J.K."/>
            <person name="Baniya A."/>
            <person name="Schwartz H.T."/>
            <person name="Tan C.-H."/>
            <person name="Antoshechkin I."/>
            <person name="Sternberg P.W."/>
            <person name="Goodrich-Blair H."/>
            <person name="Dillman A.R."/>
        </authorList>
    </citation>
    <scope>NUCLEOTIDE SEQUENCE</scope>
    <source>
        <strain evidence="1">PS9179</strain>
        <tissue evidence="1">Whole animal</tissue>
    </source>
</reference>
<proteinExistence type="predicted"/>
<accession>A0AA39LYV2</accession>
<sequence>MILSRGITKAFASTAALRQSDQIPSCLVDVLLFRSIRVTLLSRAPFVGTVLMFEMIPPPPVVEVAPSPPPPPSPSDSVEDAARVLLAL</sequence>
<protein>
    <submittedName>
        <fullName evidence="1">Uncharacterized protein</fullName>
    </submittedName>
</protein>
<dbReference type="AlphaFoldDB" id="A0AA39LYV2"/>
<comment type="caution">
    <text evidence="1">The sequence shown here is derived from an EMBL/GenBank/DDBJ whole genome shotgun (WGS) entry which is preliminary data.</text>
</comment>
<gene>
    <name evidence="1" type="ORF">QR680_011895</name>
</gene>